<keyword evidence="2" id="KW-0732">Signal</keyword>
<dbReference type="CDD" id="cd04080">
    <property type="entry name" value="CBM6_cellulase-like"/>
    <property type="match status" value="1"/>
</dbReference>
<dbReference type="SUPFAM" id="SSF103647">
    <property type="entry name" value="TSP type-3 repeat"/>
    <property type="match status" value="1"/>
</dbReference>
<evidence type="ECO:0000259" key="3">
    <source>
        <dbReference type="PROSITE" id="PS51175"/>
    </source>
</evidence>
<reference evidence="4" key="1">
    <citation type="submission" date="2022-02" db="EMBL/GenBank/DDBJ databases">
        <title>Vibrio sp. nov, a new bacterium isolated from seawater.</title>
        <authorList>
            <person name="Yuan Y."/>
        </authorList>
    </citation>
    <scope>NUCLEOTIDE SEQUENCE</scope>
    <source>
        <strain evidence="4">ZSDZ65</strain>
    </source>
</reference>
<evidence type="ECO:0000313" key="4">
    <source>
        <dbReference type="EMBL" id="MCW8347432.1"/>
    </source>
</evidence>
<dbReference type="Gene3D" id="2.60.40.3440">
    <property type="match status" value="1"/>
</dbReference>
<gene>
    <name evidence="4" type="ORF">MD535_15635</name>
</gene>
<dbReference type="PROSITE" id="PS00018">
    <property type="entry name" value="EF_HAND_1"/>
    <property type="match status" value="1"/>
</dbReference>
<evidence type="ECO:0000256" key="1">
    <source>
        <dbReference type="SAM" id="MobiDB-lite"/>
    </source>
</evidence>
<dbReference type="InterPro" id="IPR018247">
    <property type="entry name" value="EF_Hand_1_Ca_BS"/>
</dbReference>
<dbReference type="RefSeq" id="WP_265675959.1">
    <property type="nucleotide sequence ID" value="NZ_JAKRRY010000022.1"/>
</dbReference>
<name>A0A9X3CPN6_9VIBR</name>
<evidence type="ECO:0000256" key="2">
    <source>
        <dbReference type="SAM" id="SignalP"/>
    </source>
</evidence>
<dbReference type="InterPro" id="IPR005084">
    <property type="entry name" value="CBM6"/>
</dbReference>
<feature type="chain" id="PRO_5040962079" evidence="2">
    <location>
        <begin position="36"/>
        <end position="624"/>
    </location>
</feature>
<dbReference type="InterPro" id="IPR008979">
    <property type="entry name" value="Galactose-bd-like_sf"/>
</dbReference>
<dbReference type="Gene3D" id="2.60.120.200">
    <property type="match status" value="1"/>
</dbReference>
<accession>A0A9X3CPN6</accession>
<dbReference type="Proteomes" id="UP001155587">
    <property type="component" value="Unassembled WGS sequence"/>
</dbReference>
<dbReference type="InterPro" id="IPR028974">
    <property type="entry name" value="TSP_type-3_rpt"/>
</dbReference>
<dbReference type="PROSITE" id="PS51175">
    <property type="entry name" value="CBM6"/>
    <property type="match status" value="1"/>
</dbReference>
<dbReference type="AlphaFoldDB" id="A0A9X3CPN6"/>
<dbReference type="SUPFAM" id="SSF49899">
    <property type="entry name" value="Concanavalin A-like lectins/glucanases"/>
    <property type="match status" value="1"/>
</dbReference>
<evidence type="ECO:0000313" key="5">
    <source>
        <dbReference type="Proteomes" id="UP001155587"/>
    </source>
</evidence>
<dbReference type="GO" id="GO:0016829">
    <property type="term" value="F:lyase activity"/>
    <property type="evidence" value="ECO:0007669"/>
    <property type="project" value="UniProtKB-KW"/>
</dbReference>
<dbReference type="GO" id="GO:0005509">
    <property type="term" value="F:calcium ion binding"/>
    <property type="evidence" value="ECO:0007669"/>
    <property type="project" value="InterPro"/>
</dbReference>
<keyword evidence="5" id="KW-1185">Reference proteome</keyword>
<proteinExistence type="predicted"/>
<keyword evidence="4" id="KW-0456">Lyase</keyword>
<dbReference type="SUPFAM" id="SSF49785">
    <property type="entry name" value="Galactose-binding domain-like"/>
    <property type="match status" value="1"/>
</dbReference>
<dbReference type="EMBL" id="JAKRRY010000022">
    <property type="protein sequence ID" value="MCW8347432.1"/>
    <property type="molecule type" value="Genomic_DNA"/>
</dbReference>
<dbReference type="GO" id="GO:0030246">
    <property type="term" value="F:carbohydrate binding"/>
    <property type="evidence" value="ECO:0007669"/>
    <property type="project" value="InterPro"/>
</dbReference>
<protein>
    <submittedName>
        <fullName evidence="4">Heparin lyase I family protein</fullName>
    </submittedName>
</protein>
<feature type="region of interest" description="Disordered" evidence="1">
    <location>
        <begin position="603"/>
        <end position="624"/>
    </location>
</feature>
<dbReference type="Pfam" id="PF14099">
    <property type="entry name" value="Polysacc_lyase"/>
    <property type="match status" value="1"/>
</dbReference>
<dbReference type="InterPro" id="IPR013320">
    <property type="entry name" value="ConA-like_dom_sf"/>
</dbReference>
<organism evidence="4 5">
    <name type="scientific">Vibrio qingdaonensis</name>
    <dbReference type="NCBI Taxonomy" id="2829491"/>
    <lineage>
        <taxon>Bacteria</taxon>
        <taxon>Pseudomonadati</taxon>
        <taxon>Pseudomonadota</taxon>
        <taxon>Gammaproteobacteria</taxon>
        <taxon>Vibrionales</taxon>
        <taxon>Vibrionaceae</taxon>
        <taxon>Vibrio</taxon>
    </lineage>
</organism>
<dbReference type="Gene3D" id="2.60.120.260">
    <property type="entry name" value="Galactose-binding domain-like"/>
    <property type="match status" value="1"/>
</dbReference>
<sequence length="624" mass="69133">MTPLKNTNRLASLLYIAAGTTMILAPLTASLTASANALDTDGDGIIDSEDVYPWDPDKHALPTHLLPAIVEAEDYDLGGQNIAYFETTEDNRGGKNYRNDAIDISNHSGYFHVGWFARSEWMNYTVEVPKDAYFEFSAWLGSTASTTKNLELAEGSKVLAHLPFLSSTQVAREFEPTDPQTIYLTQGKHTLTLRAIDGSVRVDKLQFNLSPLSKDSDGDGIVDAEDAFPNDPNEWIDTDQDGIGNNQDLDDDGDGVNDDMDDYPLDASRWENQVTMVVPDSCDGLEDKQLLCDVLSNDVDPEQDELQIIIDQAPRYGTLTITAEHVLYTPNVGFVGLDDFTYSVDDGFNRSESAVVDIQVNRTTPINNAAPIYTAGWENGTLHSELPGELTPSFSSDLDSLTKEPTSYHYYQTEAVPWARTGERVLKVFGEPPAYRSEAAFMSSIYRFSPGEESYYSASIRPDESWQTVTKYSVIITQWKSFSSGPHAAIRLSNDGKFALTYHSSGQPVVDLGTAPQDTWTDIRVYFKKSLGDDGHVKVWVNGELKLDRAGKTLLVGNDGYMKFGMYTEIRSPKTLYFDNISVSKAINRSLAEWGQSPVDGIYNDSDEDGISNGLDRYPFDATQ</sequence>
<feature type="domain" description="CBM6" evidence="3">
    <location>
        <begin position="68"/>
        <end position="208"/>
    </location>
</feature>
<feature type="signal peptide" evidence="2">
    <location>
        <begin position="1"/>
        <end position="35"/>
    </location>
</feature>
<comment type="caution">
    <text evidence="4">The sequence shown here is derived from an EMBL/GenBank/DDBJ whole genome shotgun (WGS) entry which is preliminary data.</text>
</comment>
<dbReference type="InterPro" id="IPR025975">
    <property type="entry name" value="Polysacc_lyase"/>
</dbReference>
<dbReference type="Pfam" id="PF17963">
    <property type="entry name" value="Big_9"/>
    <property type="match status" value="1"/>
</dbReference>